<organism evidence="1 2">
    <name type="scientific">Psychrobacillus lasiicapitis</name>
    <dbReference type="NCBI Taxonomy" id="1636719"/>
    <lineage>
        <taxon>Bacteria</taxon>
        <taxon>Bacillati</taxon>
        <taxon>Bacillota</taxon>
        <taxon>Bacilli</taxon>
        <taxon>Bacillales</taxon>
        <taxon>Bacillaceae</taxon>
        <taxon>Psychrobacillus</taxon>
    </lineage>
</organism>
<reference evidence="1 2" key="1">
    <citation type="submission" date="2019-05" db="EMBL/GenBank/DDBJ databases">
        <title>Psychrobacillus vulpis sp. nov., a new species isolated from feces of a red fox that inhabits in The Tablas de Daimiel Natural Park, Albacete, Spain.</title>
        <authorList>
            <person name="Rodriguez M."/>
            <person name="Reina J.C."/>
            <person name="Bejar V."/>
            <person name="Llamas I."/>
        </authorList>
    </citation>
    <scope>NUCLEOTIDE SEQUENCE [LARGE SCALE GENOMIC DNA]</scope>
    <source>
        <strain evidence="1 2">NEAU-3TGS17</strain>
    </source>
</reference>
<gene>
    <name evidence="1" type="ORF">FG382_15745</name>
</gene>
<dbReference type="RefSeq" id="WP_142539842.1">
    <property type="nucleotide sequence ID" value="NZ_BMIE01000007.1"/>
</dbReference>
<keyword evidence="2" id="KW-1185">Reference proteome</keyword>
<dbReference type="OrthoDB" id="2453115at2"/>
<evidence type="ECO:0000313" key="2">
    <source>
        <dbReference type="Proteomes" id="UP000317316"/>
    </source>
</evidence>
<dbReference type="PROSITE" id="PS51257">
    <property type="entry name" value="PROKAR_LIPOPROTEIN"/>
    <property type="match status" value="1"/>
</dbReference>
<accession>A0A544T1S9</accession>
<evidence type="ECO:0000313" key="1">
    <source>
        <dbReference type="EMBL" id="TQR11397.1"/>
    </source>
</evidence>
<comment type="caution">
    <text evidence="1">The sequence shown here is derived from an EMBL/GenBank/DDBJ whole genome shotgun (WGS) entry which is preliminary data.</text>
</comment>
<sequence>MWKNHKPLLFMVGISLVLGGCQIAKEKKTSKMQELDLPDVRALQDEFTRGFIESTEEVEKGYYSFLSGTKRYRMLFPKEGVIHQGYGIRDDQFEGFLMSTLNDNGTDSQIKINYYTNESTENAPVVLEILEGRVDQKLEFEKITSESSEVYYAPIEFEPDVFGIAALVVSLNGEGSVQIVYDTQCKNDKNECQQIKEEEIEKMIHWARSFEFVDQEVQ</sequence>
<proteinExistence type="predicted"/>
<dbReference type="EMBL" id="VDGH01000009">
    <property type="protein sequence ID" value="TQR11397.1"/>
    <property type="molecule type" value="Genomic_DNA"/>
</dbReference>
<name>A0A544T1S9_9BACI</name>
<protein>
    <submittedName>
        <fullName evidence="1">Uncharacterized protein</fullName>
    </submittedName>
</protein>
<dbReference type="AlphaFoldDB" id="A0A544T1S9"/>
<dbReference type="Proteomes" id="UP000317316">
    <property type="component" value="Unassembled WGS sequence"/>
</dbReference>